<dbReference type="GO" id="GO:0016757">
    <property type="term" value="F:glycosyltransferase activity"/>
    <property type="evidence" value="ECO:0007669"/>
    <property type="project" value="UniProtKB-KW"/>
</dbReference>
<dbReference type="Gene3D" id="3.40.50.2000">
    <property type="entry name" value="Glycogen Phosphorylase B"/>
    <property type="match status" value="2"/>
</dbReference>
<feature type="domain" description="Glycosyltransferase subfamily 4-like N-terminal" evidence="4">
    <location>
        <begin position="25"/>
        <end position="183"/>
    </location>
</feature>
<evidence type="ECO:0000256" key="1">
    <source>
        <dbReference type="ARBA" id="ARBA00022676"/>
    </source>
</evidence>
<dbReference type="GO" id="GO:1901137">
    <property type="term" value="P:carbohydrate derivative biosynthetic process"/>
    <property type="evidence" value="ECO:0007669"/>
    <property type="project" value="UniProtKB-ARBA"/>
</dbReference>
<dbReference type="InterPro" id="IPR050194">
    <property type="entry name" value="Glycosyltransferase_grp1"/>
</dbReference>
<dbReference type="InterPro" id="IPR028098">
    <property type="entry name" value="Glyco_trans_4-like_N"/>
</dbReference>
<evidence type="ECO:0000256" key="2">
    <source>
        <dbReference type="ARBA" id="ARBA00022679"/>
    </source>
</evidence>
<feature type="domain" description="Glycosyl transferase family 1" evidence="3">
    <location>
        <begin position="206"/>
        <end position="355"/>
    </location>
</feature>
<keyword evidence="6" id="KW-1185">Reference proteome</keyword>
<dbReference type="Proteomes" id="UP000239209">
    <property type="component" value="Unassembled WGS sequence"/>
</dbReference>
<evidence type="ECO:0000313" key="6">
    <source>
        <dbReference type="Proteomes" id="UP000239209"/>
    </source>
</evidence>
<organism evidence="5 6">
    <name type="scientific">Pseudosporangium ferrugineum</name>
    <dbReference type="NCBI Taxonomy" id="439699"/>
    <lineage>
        <taxon>Bacteria</taxon>
        <taxon>Bacillati</taxon>
        <taxon>Actinomycetota</taxon>
        <taxon>Actinomycetes</taxon>
        <taxon>Micromonosporales</taxon>
        <taxon>Micromonosporaceae</taxon>
        <taxon>Pseudosporangium</taxon>
    </lineage>
</organism>
<proteinExistence type="predicted"/>
<name>A0A2T0S361_9ACTN</name>
<evidence type="ECO:0000313" key="5">
    <source>
        <dbReference type="EMBL" id="PRY27847.1"/>
    </source>
</evidence>
<protein>
    <submittedName>
        <fullName evidence="5">Alpha-1,6-mannosyltransferase</fullName>
    </submittedName>
</protein>
<dbReference type="Pfam" id="PF13579">
    <property type="entry name" value="Glyco_trans_4_4"/>
    <property type="match status" value="1"/>
</dbReference>
<evidence type="ECO:0000259" key="4">
    <source>
        <dbReference type="Pfam" id="PF13579"/>
    </source>
</evidence>
<dbReference type="PANTHER" id="PTHR45947:SF3">
    <property type="entry name" value="SULFOQUINOVOSYL TRANSFERASE SQD2"/>
    <property type="match status" value="1"/>
</dbReference>
<dbReference type="AlphaFoldDB" id="A0A2T0S361"/>
<keyword evidence="1 5" id="KW-0328">Glycosyltransferase</keyword>
<keyword evidence="2 5" id="KW-0808">Transferase</keyword>
<dbReference type="InterPro" id="IPR001296">
    <property type="entry name" value="Glyco_trans_1"/>
</dbReference>
<dbReference type="SUPFAM" id="SSF53756">
    <property type="entry name" value="UDP-Glycosyltransferase/glycogen phosphorylase"/>
    <property type="match status" value="1"/>
</dbReference>
<accession>A0A2T0S361</accession>
<comment type="caution">
    <text evidence="5">The sequence shown here is derived from an EMBL/GenBank/DDBJ whole genome shotgun (WGS) entry which is preliminary data.</text>
</comment>
<evidence type="ECO:0000259" key="3">
    <source>
        <dbReference type="Pfam" id="PF00534"/>
    </source>
</evidence>
<dbReference type="Pfam" id="PF00534">
    <property type="entry name" value="Glycos_transf_1"/>
    <property type="match status" value="1"/>
</dbReference>
<dbReference type="RefSeq" id="WP_245908332.1">
    <property type="nucleotide sequence ID" value="NZ_PVZG01000009.1"/>
</dbReference>
<reference evidence="5 6" key="1">
    <citation type="submission" date="2018-03" db="EMBL/GenBank/DDBJ databases">
        <title>Genomic Encyclopedia of Archaeal and Bacterial Type Strains, Phase II (KMG-II): from individual species to whole genera.</title>
        <authorList>
            <person name="Goeker M."/>
        </authorList>
    </citation>
    <scope>NUCLEOTIDE SEQUENCE [LARGE SCALE GENOMIC DNA]</scope>
    <source>
        <strain evidence="5 6">DSM 45348</strain>
    </source>
</reference>
<dbReference type="EMBL" id="PVZG01000009">
    <property type="protein sequence ID" value="PRY27847.1"/>
    <property type="molecule type" value="Genomic_DNA"/>
</dbReference>
<dbReference type="PANTHER" id="PTHR45947">
    <property type="entry name" value="SULFOQUINOVOSYL TRANSFERASE SQD2"/>
    <property type="match status" value="1"/>
</dbReference>
<gene>
    <name evidence="5" type="ORF">CLV70_1091</name>
</gene>
<sequence length="416" mass="44718">MTGGSVGGRGLRIVRLANFVSPRSGGLRTALRHLGEGYRRAGHEPILIVPGRERADEMTEQGRVITLPGHHLPRTGGYRVLAGRRELARLLDELAPDRIEVSDRATLRWTGRWARERGVRSMMVSHESLAGLLGVWGLPHRDSLADRLNRRTAEAFDQIVCTTAFAAAEFRRLGVPNLVEIPLGVNLRQFHPSRRDPAVRDRYARPDELLVVYCSRLSADKRPELAVDTIGALRAAKAPAVLVLAGDGARRAALAYRAARLPVRFAGHITDRDAVAALLASADVAVAPGPVETFGLAALEALACGTPVVVNAASALPEVVGEAGVAVPGTPEAFAEGVRKIMDRPEQERRDAARARAELFGWPQAVEGFLRAHGAQPALRAPTMLARQTARSLRPAVPVPVAAGSRVWATASADRV</sequence>